<evidence type="ECO:0000313" key="3">
    <source>
        <dbReference type="Proteomes" id="UP000031972"/>
    </source>
</evidence>
<dbReference type="PATRIC" id="fig|220754.4.peg.3608"/>
<dbReference type="EMBL" id="JXRR01000022">
    <property type="protein sequence ID" value="KIL43194.1"/>
    <property type="molecule type" value="Genomic_DNA"/>
</dbReference>
<feature type="transmembrane region" description="Helical" evidence="1">
    <location>
        <begin position="27"/>
        <end position="43"/>
    </location>
</feature>
<dbReference type="Proteomes" id="UP000031972">
    <property type="component" value="Unassembled WGS sequence"/>
</dbReference>
<reference evidence="2 3" key="1">
    <citation type="submission" date="2015-01" db="EMBL/GenBank/DDBJ databases">
        <title>Jeotgalibacillus campisalis genome sequencing.</title>
        <authorList>
            <person name="Goh K.M."/>
            <person name="Chan K.-G."/>
            <person name="Yaakop A.S."/>
            <person name="Ee R."/>
            <person name="Gan H.M."/>
            <person name="Chan C.S."/>
        </authorList>
    </citation>
    <scope>NUCLEOTIDE SEQUENCE [LARGE SCALE GENOMIC DNA]</scope>
    <source>
        <strain evidence="2 3">SF-57</strain>
    </source>
</reference>
<protein>
    <submittedName>
        <fullName evidence="2">Uncharacterized protein</fullName>
    </submittedName>
</protein>
<keyword evidence="1" id="KW-0472">Membrane</keyword>
<evidence type="ECO:0000256" key="1">
    <source>
        <dbReference type="SAM" id="Phobius"/>
    </source>
</evidence>
<accession>A0A0C2RN43</accession>
<keyword evidence="1" id="KW-0812">Transmembrane</keyword>
<sequence length="49" mass="6024">MLIRYVLIFLLFFGLTFFLDFENWNWLDQLFFALFGTGIFWLLKPNERG</sequence>
<keyword evidence="3" id="KW-1185">Reference proteome</keyword>
<organism evidence="2 3">
    <name type="scientific">Jeotgalibacillus campisalis</name>
    <dbReference type="NCBI Taxonomy" id="220754"/>
    <lineage>
        <taxon>Bacteria</taxon>
        <taxon>Bacillati</taxon>
        <taxon>Bacillota</taxon>
        <taxon>Bacilli</taxon>
        <taxon>Bacillales</taxon>
        <taxon>Caryophanaceae</taxon>
        <taxon>Jeotgalibacillus</taxon>
    </lineage>
</organism>
<keyword evidence="1" id="KW-1133">Transmembrane helix</keyword>
<comment type="caution">
    <text evidence="2">The sequence shown here is derived from an EMBL/GenBank/DDBJ whole genome shotgun (WGS) entry which is preliminary data.</text>
</comment>
<evidence type="ECO:0000313" key="2">
    <source>
        <dbReference type="EMBL" id="KIL43194.1"/>
    </source>
</evidence>
<gene>
    <name evidence="2" type="ORF">KR50_35970</name>
</gene>
<proteinExistence type="predicted"/>
<dbReference type="AlphaFoldDB" id="A0A0C2RN43"/>
<feature type="transmembrane region" description="Helical" evidence="1">
    <location>
        <begin position="5"/>
        <end position="21"/>
    </location>
</feature>
<name>A0A0C2RN43_9BACL</name>